<evidence type="ECO:0000256" key="2">
    <source>
        <dbReference type="SAM" id="SignalP"/>
    </source>
</evidence>
<name>A0A1F6TSP3_9PROT</name>
<sequence>MKAGRRFAPGLCAAGFVLALGGAHAGEPPAAGAATLAATHRALKPQLENNVFGVPLYVESEDKDGRTRGDVYGVLRYPYATVRGALRAPENWCDLVTLHLNIKACTYAVQAGAQVMTFYSGRKFYEPPDRAYPIRYVTRGAEPGADYFRMTFSAADGPLGTRNYLILVEAVPLAADAVFLHFGYAYEYGTLMSLARSGYLATLGSGKVGFSIVGKDEAGKPVYAGGVPAVVERNVVRYYLAIQAYLETLGAPEAERFERRLGRWFDLTERYREQLHEMEKEEYLRFKRQERAEQLQLQRQIDQGVPERKPPSGPADQNVPG</sequence>
<dbReference type="Proteomes" id="UP000178885">
    <property type="component" value="Unassembled WGS sequence"/>
</dbReference>
<gene>
    <name evidence="3" type="ORF">A2151_02825</name>
</gene>
<accession>A0A1F6TSP3</accession>
<proteinExistence type="predicted"/>
<evidence type="ECO:0000313" key="3">
    <source>
        <dbReference type="EMBL" id="OGI48105.1"/>
    </source>
</evidence>
<comment type="caution">
    <text evidence="3">The sequence shown here is derived from an EMBL/GenBank/DDBJ whole genome shotgun (WGS) entry which is preliminary data.</text>
</comment>
<organism evidence="3 4">
    <name type="scientific">Candidatus Muproteobacteria bacterium RBG_16_65_34</name>
    <dbReference type="NCBI Taxonomy" id="1817760"/>
    <lineage>
        <taxon>Bacteria</taxon>
        <taxon>Pseudomonadati</taxon>
        <taxon>Pseudomonadota</taxon>
        <taxon>Candidatus Muproteobacteria</taxon>
    </lineage>
</organism>
<dbReference type="AlphaFoldDB" id="A0A1F6TSP3"/>
<evidence type="ECO:0000313" key="4">
    <source>
        <dbReference type="Proteomes" id="UP000178885"/>
    </source>
</evidence>
<keyword evidence="2" id="KW-0732">Signal</keyword>
<feature type="signal peptide" evidence="2">
    <location>
        <begin position="1"/>
        <end position="25"/>
    </location>
</feature>
<protein>
    <submittedName>
        <fullName evidence="3">Uncharacterized protein</fullName>
    </submittedName>
</protein>
<reference evidence="3 4" key="1">
    <citation type="journal article" date="2016" name="Nat. Commun.">
        <title>Thousands of microbial genomes shed light on interconnected biogeochemical processes in an aquifer system.</title>
        <authorList>
            <person name="Anantharaman K."/>
            <person name="Brown C.T."/>
            <person name="Hug L.A."/>
            <person name="Sharon I."/>
            <person name="Castelle C.J."/>
            <person name="Probst A.J."/>
            <person name="Thomas B.C."/>
            <person name="Singh A."/>
            <person name="Wilkins M.J."/>
            <person name="Karaoz U."/>
            <person name="Brodie E.L."/>
            <person name="Williams K.H."/>
            <person name="Hubbard S.S."/>
            <person name="Banfield J.F."/>
        </authorList>
    </citation>
    <scope>NUCLEOTIDE SEQUENCE [LARGE SCALE GENOMIC DNA]</scope>
</reference>
<feature type="region of interest" description="Disordered" evidence="1">
    <location>
        <begin position="297"/>
        <end position="321"/>
    </location>
</feature>
<feature type="chain" id="PRO_5009526815" evidence="2">
    <location>
        <begin position="26"/>
        <end position="321"/>
    </location>
</feature>
<dbReference type="EMBL" id="MFSU01000037">
    <property type="protein sequence ID" value="OGI48105.1"/>
    <property type="molecule type" value="Genomic_DNA"/>
</dbReference>
<evidence type="ECO:0000256" key="1">
    <source>
        <dbReference type="SAM" id="MobiDB-lite"/>
    </source>
</evidence>